<organism evidence="1 2">
    <name type="scientific">Manihot esculenta</name>
    <name type="common">Cassava</name>
    <name type="synonym">Jatropha manihot</name>
    <dbReference type="NCBI Taxonomy" id="3983"/>
    <lineage>
        <taxon>Eukaryota</taxon>
        <taxon>Viridiplantae</taxon>
        <taxon>Streptophyta</taxon>
        <taxon>Embryophyta</taxon>
        <taxon>Tracheophyta</taxon>
        <taxon>Spermatophyta</taxon>
        <taxon>Magnoliopsida</taxon>
        <taxon>eudicotyledons</taxon>
        <taxon>Gunneridae</taxon>
        <taxon>Pentapetalae</taxon>
        <taxon>rosids</taxon>
        <taxon>fabids</taxon>
        <taxon>Malpighiales</taxon>
        <taxon>Euphorbiaceae</taxon>
        <taxon>Crotonoideae</taxon>
        <taxon>Manihoteae</taxon>
        <taxon>Manihot</taxon>
    </lineage>
</organism>
<name>A0ACB7I4B7_MANES</name>
<dbReference type="EMBL" id="CM004389">
    <property type="protein sequence ID" value="KAG8658868.1"/>
    <property type="molecule type" value="Genomic_DNA"/>
</dbReference>
<reference evidence="2" key="1">
    <citation type="journal article" date="2016" name="Nat. Biotechnol.">
        <title>Sequencing wild and cultivated cassava and related species reveals extensive interspecific hybridization and genetic diversity.</title>
        <authorList>
            <person name="Bredeson J.V."/>
            <person name="Lyons J.B."/>
            <person name="Prochnik S.E."/>
            <person name="Wu G.A."/>
            <person name="Ha C.M."/>
            <person name="Edsinger-Gonzales E."/>
            <person name="Grimwood J."/>
            <person name="Schmutz J."/>
            <person name="Rabbi I.Y."/>
            <person name="Egesi C."/>
            <person name="Nauluvula P."/>
            <person name="Lebot V."/>
            <person name="Ndunguru J."/>
            <person name="Mkamilo G."/>
            <person name="Bart R.S."/>
            <person name="Setter T.L."/>
            <person name="Gleadow R.M."/>
            <person name="Kulakow P."/>
            <person name="Ferguson M.E."/>
            <person name="Rounsley S."/>
            <person name="Rokhsar D.S."/>
        </authorList>
    </citation>
    <scope>NUCLEOTIDE SEQUENCE [LARGE SCALE GENOMIC DNA]</scope>
    <source>
        <strain evidence="2">cv. AM560-2</strain>
    </source>
</reference>
<protein>
    <submittedName>
        <fullName evidence="1">Uncharacterized protein</fullName>
    </submittedName>
</protein>
<gene>
    <name evidence="1" type="ORF">MANES_03G199150v8</name>
</gene>
<keyword evidence="2" id="KW-1185">Reference proteome</keyword>
<accession>A0ACB7I4B7</accession>
<evidence type="ECO:0000313" key="2">
    <source>
        <dbReference type="Proteomes" id="UP000091857"/>
    </source>
</evidence>
<proteinExistence type="predicted"/>
<sequence>MKGMLSFCITLFALYTLSSRSSNVVAARILPSSDPDAGPSADFPSPLPPAPVESPESDFGLPEGDFDVNQYGGIADGETEYIYLILKHLPPIQET</sequence>
<dbReference type="Proteomes" id="UP000091857">
    <property type="component" value="Chromosome 3"/>
</dbReference>
<evidence type="ECO:0000313" key="1">
    <source>
        <dbReference type="EMBL" id="KAG8658868.1"/>
    </source>
</evidence>
<comment type="caution">
    <text evidence="1">The sequence shown here is derived from an EMBL/GenBank/DDBJ whole genome shotgun (WGS) entry which is preliminary data.</text>
</comment>